<proteinExistence type="predicted"/>
<comment type="cofactor">
    <cofactor evidence="1">
        <name>Zn(2+)</name>
        <dbReference type="ChEBI" id="CHEBI:29105"/>
    </cofactor>
</comment>
<evidence type="ECO:0000256" key="1">
    <source>
        <dbReference type="ARBA" id="ARBA00001947"/>
    </source>
</evidence>
<evidence type="ECO:0000256" key="5">
    <source>
        <dbReference type="SAM" id="MobiDB-lite"/>
    </source>
</evidence>
<dbReference type="PROSITE" id="PS00059">
    <property type="entry name" value="ADH_ZINC"/>
    <property type="match status" value="1"/>
</dbReference>
<dbReference type="OrthoDB" id="9797931at2"/>
<dbReference type="EMBL" id="QUBR01000001">
    <property type="protein sequence ID" value="REK73531.1"/>
    <property type="molecule type" value="Genomic_DNA"/>
</dbReference>
<feature type="compositionally biased region" description="Basic and acidic residues" evidence="5">
    <location>
        <begin position="331"/>
        <end position="340"/>
    </location>
</feature>
<dbReference type="Gene3D" id="3.90.180.10">
    <property type="entry name" value="Medium-chain alcohol dehydrogenases, catalytic domain"/>
    <property type="match status" value="1"/>
</dbReference>
<dbReference type="RefSeq" id="WP_119703641.1">
    <property type="nucleotide sequence ID" value="NZ_JBHSOI010000001.1"/>
</dbReference>
<dbReference type="InterPro" id="IPR013154">
    <property type="entry name" value="ADH-like_N"/>
</dbReference>
<evidence type="ECO:0000259" key="6">
    <source>
        <dbReference type="Pfam" id="PF08240"/>
    </source>
</evidence>
<evidence type="ECO:0000313" key="7">
    <source>
        <dbReference type="EMBL" id="REK73531.1"/>
    </source>
</evidence>
<dbReference type="AlphaFoldDB" id="A0A371PC64"/>
<dbReference type="GO" id="GO:0016491">
    <property type="term" value="F:oxidoreductase activity"/>
    <property type="evidence" value="ECO:0007669"/>
    <property type="project" value="UniProtKB-KW"/>
</dbReference>
<accession>A0A371PC64</accession>
<name>A0A371PC64_9ACTN</name>
<feature type="region of interest" description="Disordered" evidence="5">
    <location>
        <begin position="317"/>
        <end position="340"/>
    </location>
</feature>
<gene>
    <name evidence="7" type="ORF">DX116_08295</name>
</gene>
<keyword evidence="2" id="KW-0479">Metal-binding</keyword>
<dbReference type="InterPro" id="IPR036291">
    <property type="entry name" value="NAD(P)-bd_dom_sf"/>
</dbReference>
<keyword evidence="4" id="KW-0560">Oxidoreductase</keyword>
<dbReference type="PANTHER" id="PTHR43401:SF2">
    <property type="entry name" value="L-THREONINE 3-DEHYDROGENASE"/>
    <property type="match status" value="1"/>
</dbReference>
<evidence type="ECO:0000313" key="8">
    <source>
        <dbReference type="Proteomes" id="UP000265581"/>
    </source>
</evidence>
<evidence type="ECO:0000256" key="4">
    <source>
        <dbReference type="ARBA" id="ARBA00023002"/>
    </source>
</evidence>
<keyword evidence="8" id="KW-1185">Reference proteome</keyword>
<protein>
    <submittedName>
        <fullName evidence="7">Alcohol dehydrogenase</fullName>
    </submittedName>
</protein>
<reference evidence="7 8" key="1">
    <citation type="submission" date="2018-08" db="EMBL/GenBank/DDBJ databases">
        <title>Aeromicrobium sp. M2KJ-4, whole genome shotgun sequence.</title>
        <authorList>
            <person name="Tuo L."/>
        </authorList>
    </citation>
    <scope>NUCLEOTIDE SEQUENCE [LARGE SCALE GENOMIC DNA]</scope>
    <source>
        <strain evidence="7 8">M2KJ-4</strain>
    </source>
</reference>
<evidence type="ECO:0000256" key="2">
    <source>
        <dbReference type="ARBA" id="ARBA00022723"/>
    </source>
</evidence>
<dbReference type="GO" id="GO:0008270">
    <property type="term" value="F:zinc ion binding"/>
    <property type="evidence" value="ECO:0007669"/>
    <property type="project" value="InterPro"/>
</dbReference>
<dbReference type="Proteomes" id="UP000265581">
    <property type="component" value="Unassembled WGS sequence"/>
</dbReference>
<dbReference type="Pfam" id="PF08240">
    <property type="entry name" value="ADH_N"/>
    <property type="match status" value="1"/>
</dbReference>
<keyword evidence="3" id="KW-0862">Zinc</keyword>
<dbReference type="InterPro" id="IPR011032">
    <property type="entry name" value="GroES-like_sf"/>
</dbReference>
<organism evidence="7 8">
    <name type="scientific">Aeromicrobium endophyticum</name>
    <dbReference type="NCBI Taxonomy" id="2292704"/>
    <lineage>
        <taxon>Bacteria</taxon>
        <taxon>Bacillati</taxon>
        <taxon>Actinomycetota</taxon>
        <taxon>Actinomycetes</taxon>
        <taxon>Propionibacteriales</taxon>
        <taxon>Nocardioidaceae</taxon>
        <taxon>Aeromicrobium</taxon>
    </lineage>
</organism>
<sequence>MRAFVLTGPGRWTVADVEPPRAEPGHVVVDIARVGVCGTDSELFSGEMEYLREGLASYPLRPGHEWCGTVSVVGEGVDPSWVGRRTTGDTMIGCGRCHRCRNSRQHVCEHRHEIGLRRGFDGALAEQMAVPASALLALPDSVDDTAGAMVEPGGNALRAVLAAELSPGERLLVIGPGTIGLLATLFALARGCEVHVLGTTSASLEVASSHGAHGAWTADDLPDLRWDAVIDASTGAGSPALAAELVDAGRRIVLIGLSDTASRLDTRALVMKDVQAVGVLSASPGLAGTIELYASGAVDPRGLVAATLTLDDVGDVLGGTRPAGPGPGPKIHVDPARHSK</sequence>
<feature type="domain" description="Alcohol dehydrogenase-like N-terminal" evidence="6">
    <location>
        <begin position="24"/>
        <end position="140"/>
    </location>
</feature>
<dbReference type="SUPFAM" id="SSF51735">
    <property type="entry name" value="NAD(P)-binding Rossmann-fold domains"/>
    <property type="match status" value="1"/>
</dbReference>
<evidence type="ECO:0000256" key="3">
    <source>
        <dbReference type="ARBA" id="ARBA00022833"/>
    </source>
</evidence>
<dbReference type="InterPro" id="IPR050129">
    <property type="entry name" value="Zn_alcohol_dh"/>
</dbReference>
<dbReference type="InterPro" id="IPR002328">
    <property type="entry name" value="ADH_Zn_CS"/>
</dbReference>
<dbReference type="PANTHER" id="PTHR43401">
    <property type="entry name" value="L-THREONINE 3-DEHYDROGENASE"/>
    <property type="match status" value="1"/>
</dbReference>
<dbReference type="SUPFAM" id="SSF50129">
    <property type="entry name" value="GroES-like"/>
    <property type="match status" value="1"/>
</dbReference>
<comment type="caution">
    <text evidence="7">The sequence shown here is derived from an EMBL/GenBank/DDBJ whole genome shotgun (WGS) entry which is preliminary data.</text>
</comment>
<dbReference type="Gene3D" id="3.40.50.720">
    <property type="entry name" value="NAD(P)-binding Rossmann-like Domain"/>
    <property type="match status" value="1"/>
</dbReference>